<dbReference type="Pfam" id="PF07690">
    <property type="entry name" value="MFS_1"/>
    <property type="match status" value="1"/>
</dbReference>
<dbReference type="GO" id="GO:0022857">
    <property type="term" value="F:transmembrane transporter activity"/>
    <property type="evidence" value="ECO:0007669"/>
    <property type="project" value="InterPro"/>
</dbReference>
<feature type="transmembrane region" description="Helical" evidence="4">
    <location>
        <begin position="171"/>
        <end position="192"/>
    </location>
</feature>
<feature type="transmembrane region" description="Helical" evidence="4">
    <location>
        <begin position="275"/>
        <end position="294"/>
    </location>
</feature>
<keyword evidence="1 4" id="KW-0812">Transmembrane</keyword>
<feature type="transmembrane region" description="Helical" evidence="4">
    <location>
        <begin position="144"/>
        <end position="165"/>
    </location>
</feature>
<feature type="transmembrane region" description="Helical" evidence="4">
    <location>
        <begin position="333"/>
        <end position="356"/>
    </location>
</feature>
<evidence type="ECO:0000256" key="4">
    <source>
        <dbReference type="SAM" id="Phobius"/>
    </source>
</evidence>
<dbReference type="InterPro" id="IPR036259">
    <property type="entry name" value="MFS_trans_sf"/>
</dbReference>
<dbReference type="AlphaFoldDB" id="A0A2P7AKU5"/>
<keyword evidence="6" id="KW-1185">Reference proteome</keyword>
<feature type="transmembrane region" description="Helical" evidence="4">
    <location>
        <begin position="362"/>
        <end position="384"/>
    </location>
</feature>
<evidence type="ECO:0000313" key="6">
    <source>
        <dbReference type="Proteomes" id="UP000241158"/>
    </source>
</evidence>
<feature type="transmembrane region" description="Helical" evidence="4">
    <location>
        <begin position="55"/>
        <end position="76"/>
    </location>
</feature>
<protein>
    <submittedName>
        <fullName evidence="5">MFS transporter</fullName>
    </submittedName>
</protein>
<keyword evidence="2 4" id="KW-1133">Transmembrane helix</keyword>
<organism evidence="5 6">
    <name type="scientific">Phyllobacterium endophyticum</name>
    <dbReference type="NCBI Taxonomy" id="1149773"/>
    <lineage>
        <taxon>Bacteria</taxon>
        <taxon>Pseudomonadati</taxon>
        <taxon>Pseudomonadota</taxon>
        <taxon>Alphaproteobacteria</taxon>
        <taxon>Hyphomicrobiales</taxon>
        <taxon>Phyllobacteriaceae</taxon>
        <taxon>Phyllobacterium</taxon>
    </lineage>
</organism>
<feature type="transmembrane region" description="Helical" evidence="4">
    <location>
        <begin position="111"/>
        <end position="132"/>
    </location>
</feature>
<feature type="transmembrane region" description="Helical" evidence="4">
    <location>
        <begin position="300"/>
        <end position="321"/>
    </location>
</feature>
<dbReference type="SUPFAM" id="SSF103473">
    <property type="entry name" value="MFS general substrate transporter"/>
    <property type="match status" value="1"/>
</dbReference>
<dbReference type="Proteomes" id="UP000241158">
    <property type="component" value="Unassembled WGS sequence"/>
</dbReference>
<evidence type="ECO:0000256" key="2">
    <source>
        <dbReference type="ARBA" id="ARBA00022989"/>
    </source>
</evidence>
<name>A0A2P7AKU5_9HYPH</name>
<evidence type="ECO:0000256" key="3">
    <source>
        <dbReference type="ARBA" id="ARBA00023136"/>
    </source>
</evidence>
<comment type="caution">
    <text evidence="5">The sequence shown here is derived from an EMBL/GenBank/DDBJ whole genome shotgun (WGS) entry which is preliminary data.</text>
</comment>
<evidence type="ECO:0000256" key="1">
    <source>
        <dbReference type="ARBA" id="ARBA00022692"/>
    </source>
</evidence>
<keyword evidence="3 4" id="KW-0472">Membrane</keyword>
<reference evidence="6" key="1">
    <citation type="submission" date="2017-11" db="EMBL/GenBank/DDBJ databases">
        <authorList>
            <person name="Kuznetsova I."/>
            <person name="Sazanova A."/>
            <person name="Chirak E."/>
            <person name="Safronova V."/>
            <person name="Willems A."/>
        </authorList>
    </citation>
    <scope>NUCLEOTIDE SEQUENCE [LARGE SCALE GENOMIC DNA]</scope>
    <source>
        <strain evidence="6">PEPV15</strain>
    </source>
</reference>
<accession>A0A2P7AKU5</accession>
<feature type="transmembrane region" description="Helical" evidence="4">
    <location>
        <begin position="245"/>
        <end position="268"/>
    </location>
</feature>
<evidence type="ECO:0000313" key="5">
    <source>
        <dbReference type="EMBL" id="PSH54837.1"/>
    </source>
</evidence>
<sequence>MALQKAHTDWLTGNPTKVQQWAALWIGSAGMQIFGLQPILLGALYAEKRVNFDELALIATAELIMVALGSVIAGFLFPTTHLRARSALLLVLLGALNYAVILAAAPGELLLVRSLAGLVEGAMVAISVELIARSCRPERLGGMFIGLQTFAQCILAALIAVFVVPEFGSNGGFLVLAAVCVLSLAIAPLVPAEYGKLIRPVAGKEGIYTLKSALALLAIFTFFLFIGAIWAFLEPLGVGSGIDVQTIGLLVSASLAVQVSGAICATWLERSIDYRISIVACTLLAIAACLALATDPGLTTFSAAALSIAFIWMFITPYQIGLTIAADPSRSTALLLPAAQLLGAALGPIAASLLIVGDDASLVPWFAVGALLSSLTLLMLLIVYSRGSAITEGKLS</sequence>
<dbReference type="InterPro" id="IPR011701">
    <property type="entry name" value="MFS"/>
</dbReference>
<dbReference type="OrthoDB" id="9811484at2"/>
<gene>
    <name evidence="5" type="ORF">CU100_24995</name>
</gene>
<dbReference type="Gene3D" id="1.20.1250.20">
    <property type="entry name" value="MFS general substrate transporter like domains"/>
    <property type="match status" value="2"/>
</dbReference>
<dbReference type="RefSeq" id="WP_106719351.1">
    <property type="nucleotide sequence ID" value="NZ_JACHXT010000001.1"/>
</dbReference>
<proteinExistence type="predicted"/>
<dbReference type="EMBL" id="PGGN01000007">
    <property type="protein sequence ID" value="PSH54837.1"/>
    <property type="molecule type" value="Genomic_DNA"/>
</dbReference>
<feature type="transmembrane region" description="Helical" evidence="4">
    <location>
        <begin position="88"/>
        <end position="105"/>
    </location>
</feature>
<feature type="transmembrane region" description="Helical" evidence="4">
    <location>
        <begin position="213"/>
        <end position="233"/>
    </location>
</feature>
<feature type="transmembrane region" description="Helical" evidence="4">
    <location>
        <begin position="21"/>
        <end position="43"/>
    </location>
</feature>